<feature type="transmembrane region" description="Helical" evidence="7">
    <location>
        <begin position="31"/>
        <end position="50"/>
    </location>
</feature>
<dbReference type="PANTHER" id="PTHR11920:SF335">
    <property type="entry name" value="GUANYLATE CYCLASE"/>
    <property type="match status" value="1"/>
</dbReference>
<keyword evidence="10" id="KW-1185">Reference proteome</keyword>
<evidence type="ECO:0000256" key="2">
    <source>
        <dbReference type="ARBA" id="ARBA00022692"/>
    </source>
</evidence>
<evidence type="ECO:0000259" key="8">
    <source>
        <dbReference type="PROSITE" id="PS50125"/>
    </source>
</evidence>
<evidence type="ECO:0000256" key="7">
    <source>
        <dbReference type="SAM" id="Phobius"/>
    </source>
</evidence>
<dbReference type="PANTHER" id="PTHR11920">
    <property type="entry name" value="GUANYLYL CYCLASE"/>
    <property type="match status" value="1"/>
</dbReference>
<organism evidence="9 10">
    <name type="scientific">Parasphingorhabdus litoris</name>
    <dbReference type="NCBI Taxonomy" id="394733"/>
    <lineage>
        <taxon>Bacteria</taxon>
        <taxon>Pseudomonadati</taxon>
        <taxon>Pseudomonadota</taxon>
        <taxon>Alphaproteobacteria</taxon>
        <taxon>Sphingomonadales</taxon>
        <taxon>Sphingomonadaceae</taxon>
        <taxon>Parasphingorhabdus</taxon>
    </lineage>
</organism>
<comment type="subcellular location">
    <subcellularLocation>
        <location evidence="1">Membrane</location>
    </subcellularLocation>
</comment>
<proteinExistence type="predicted"/>
<dbReference type="EMBL" id="BAAAEM010000002">
    <property type="protein sequence ID" value="GAA0479331.1"/>
    <property type="molecule type" value="Genomic_DNA"/>
</dbReference>
<sequence>MGLFNRFADAAIENRYVIGEREARRTATRTLIIIAIGVFVAFTIFNPMFFPSAVLIIYNSLSAVMILTLVIAYYVVGTRYYLEWAWLDFLIFVLMSIAVVILMASLAQTEDTTGTSFLGMAVINLGIAFVYASIAFVANVRWFLAWAVSVMLIYVSYVALVDIPVFPKIYMIANVSIFLTFALFVNWDIDRRARDVFVANQALDAERQKTEQLLYNVLPQTVAKRLRAGEAVADSFADVSVIFVDIVGFSRLAKILSPGHLVEQLNNFFSVADECADRYGIEKVKTIGDAYLAVSGGTASGDQGARAAINFGRELIGAMQARAEESGVDIKLRIGIHTGPVVGGVVGSNRLAYDYWGDTMNIASRIEGAADANGIAVSSATFFECGGGFDFDGPENLMLKGVGDTEIYRLKMQDG</sequence>
<evidence type="ECO:0000256" key="4">
    <source>
        <dbReference type="ARBA" id="ARBA00022989"/>
    </source>
</evidence>
<reference evidence="9 10" key="1">
    <citation type="journal article" date="2019" name="Int. J. Syst. Evol. Microbiol.">
        <title>The Global Catalogue of Microorganisms (GCM) 10K type strain sequencing project: providing services to taxonomists for standard genome sequencing and annotation.</title>
        <authorList>
            <consortium name="The Broad Institute Genomics Platform"/>
            <consortium name="The Broad Institute Genome Sequencing Center for Infectious Disease"/>
            <person name="Wu L."/>
            <person name="Ma J."/>
        </authorList>
    </citation>
    <scope>NUCLEOTIDE SEQUENCE [LARGE SCALE GENOMIC DNA]</scope>
    <source>
        <strain evidence="9 10">JCM 14162</strain>
    </source>
</reference>
<dbReference type="RefSeq" id="WP_229954509.1">
    <property type="nucleotide sequence ID" value="NZ_BAAAEM010000002.1"/>
</dbReference>
<gene>
    <name evidence="9" type="ORF">GCM10009096_21740</name>
</gene>
<dbReference type="InterPro" id="IPR029787">
    <property type="entry name" value="Nucleotide_cyclase"/>
</dbReference>
<feature type="transmembrane region" description="Helical" evidence="7">
    <location>
        <begin position="56"/>
        <end position="76"/>
    </location>
</feature>
<dbReference type="Gene3D" id="6.10.250.780">
    <property type="match status" value="1"/>
</dbReference>
<dbReference type="PROSITE" id="PS50125">
    <property type="entry name" value="GUANYLATE_CYCLASE_2"/>
    <property type="match status" value="1"/>
</dbReference>
<dbReference type="Gene3D" id="3.30.70.1230">
    <property type="entry name" value="Nucleotide cyclase"/>
    <property type="match status" value="1"/>
</dbReference>
<evidence type="ECO:0000256" key="1">
    <source>
        <dbReference type="ARBA" id="ARBA00004370"/>
    </source>
</evidence>
<evidence type="ECO:0000313" key="10">
    <source>
        <dbReference type="Proteomes" id="UP001500713"/>
    </source>
</evidence>
<dbReference type="SMART" id="SM00044">
    <property type="entry name" value="CYCc"/>
    <property type="match status" value="1"/>
</dbReference>
<dbReference type="InterPro" id="IPR001054">
    <property type="entry name" value="A/G_cyclase"/>
</dbReference>
<keyword evidence="3" id="KW-0547">Nucleotide-binding</keyword>
<dbReference type="InterPro" id="IPR050401">
    <property type="entry name" value="Cyclic_nucleotide_synthase"/>
</dbReference>
<evidence type="ECO:0000256" key="5">
    <source>
        <dbReference type="ARBA" id="ARBA00023136"/>
    </source>
</evidence>
<feature type="transmembrane region" description="Helical" evidence="7">
    <location>
        <begin position="85"/>
        <end position="105"/>
    </location>
</feature>
<keyword evidence="4 7" id="KW-1133">Transmembrane helix</keyword>
<feature type="transmembrane region" description="Helical" evidence="7">
    <location>
        <begin position="117"/>
        <end position="136"/>
    </location>
</feature>
<evidence type="ECO:0000256" key="3">
    <source>
        <dbReference type="ARBA" id="ARBA00022741"/>
    </source>
</evidence>
<dbReference type="Proteomes" id="UP001500713">
    <property type="component" value="Unassembled WGS sequence"/>
</dbReference>
<dbReference type="CDD" id="cd07302">
    <property type="entry name" value="CHD"/>
    <property type="match status" value="1"/>
</dbReference>
<evidence type="ECO:0000256" key="6">
    <source>
        <dbReference type="ARBA" id="ARBA00023239"/>
    </source>
</evidence>
<feature type="domain" description="Guanylate cyclase" evidence="8">
    <location>
        <begin position="240"/>
        <end position="367"/>
    </location>
</feature>
<feature type="transmembrane region" description="Helical" evidence="7">
    <location>
        <begin position="143"/>
        <end position="163"/>
    </location>
</feature>
<dbReference type="SUPFAM" id="SSF55073">
    <property type="entry name" value="Nucleotide cyclase"/>
    <property type="match status" value="1"/>
</dbReference>
<comment type="caution">
    <text evidence="9">The sequence shown here is derived from an EMBL/GenBank/DDBJ whole genome shotgun (WGS) entry which is preliminary data.</text>
</comment>
<evidence type="ECO:0000313" key="9">
    <source>
        <dbReference type="EMBL" id="GAA0479331.1"/>
    </source>
</evidence>
<dbReference type="Pfam" id="PF00211">
    <property type="entry name" value="Guanylate_cyc"/>
    <property type="match status" value="1"/>
</dbReference>
<keyword evidence="2 7" id="KW-0812">Transmembrane</keyword>
<protein>
    <recommendedName>
        <fullName evidence="8">Guanylate cyclase domain-containing protein</fullName>
    </recommendedName>
</protein>
<feature type="transmembrane region" description="Helical" evidence="7">
    <location>
        <begin position="169"/>
        <end position="187"/>
    </location>
</feature>
<keyword evidence="6" id="KW-0456">Lyase</keyword>
<keyword evidence="5 7" id="KW-0472">Membrane</keyword>
<name>A0ABN1AL87_9SPHN</name>
<accession>A0ABN1AL87</accession>